<dbReference type="AlphaFoldDB" id="A0A8H6ZT14"/>
<evidence type="ECO:0000256" key="3">
    <source>
        <dbReference type="SAM" id="Phobius"/>
    </source>
</evidence>
<evidence type="ECO:0000313" key="6">
    <source>
        <dbReference type="Proteomes" id="UP000623687"/>
    </source>
</evidence>
<feature type="region of interest" description="Disordered" evidence="2">
    <location>
        <begin position="801"/>
        <end position="898"/>
    </location>
</feature>
<organism evidence="5 6">
    <name type="scientific">Pleurotus ostreatus</name>
    <name type="common">Oyster mushroom</name>
    <name type="synonym">White-rot fungus</name>
    <dbReference type="NCBI Taxonomy" id="5322"/>
    <lineage>
        <taxon>Eukaryota</taxon>
        <taxon>Fungi</taxon>
        <taxon>Dikarya</taxon>
        <taxon>Basidiomycota</taxon>
        <taxon>Agaricomycotina</taxon>
        <taxon>Agaricomycetes</taxon>
        <taxon>Agaricomycetidae</taxon>
        <taxon>Agaricales</taxon>
        <taxon>Pleurotineae</taxon>
        <taxon>Pleurotaceae</taxon>
        <taxon>Pleurotus</taxon>
    </lineage>
</organism>
<evidence type="ECO:0000256" key="2">
    <source>
        <dbReference type="SAM" id="MobiDB-lite"/>
    </source>
</evidence>
<keyword evidence="3" id="KW-1133">Transmembrane helix</keyword>
<dbReference type="PANTHER" id="PTHR40465:SF1">
    <property type="entry name" value="DUF6534 DOMAIN-CONTAINING PROTEIN"/>
    <property type="match status" value="1"/>
</dbReference>
<dbReference type="InterPro" id="IPR045339">
    <property type="entry name" value="DUF6534"/>
</dbReference>
<dbReference type="Proteomes" id="UP000623687">
    <property type="component" value="Unassembled WGS sequence"/>
</dbReference>
<sequence>MDLRSLLSKPKDSDTLKVFCYMLGFVLFGVLVTQISFYTTHFPNDARIIKVVVWSVGLLEALFTVFTVVAGWNNFGTNWGDMDTLQEFHWSWLVLPLMSGPVIFATQTFFAWRIARISAKIWLGLPFVVLALLQYFAYLYWSIGVCGTCTSTIALQPILTSIRHSYMLVTGLVCNLLITVAMSTMVGPTLSQRFMLLIEPQTLMMPEMSYRLTYNQIAQLSVETNVFLTIGSMIELILWRTMPHNGFHFMLFLILGRLYANILLASLNSRIHYSTSQNSSFESRNGATLWADMSRREIDINTIRSGIMNVQANAIINTHHDSEYGFQPSVRARFPSGAAALNQQVTRTISLSANYHLLEIEAMSSSLPLNPQSSSKSHSFHTKPLSLSPTNPTTSPSPHISRKHRPPSINVTPKRSQLARRQSSISYIVSPPTTCPSAPLTCGAEWLNRGDQRHGGQLSRSMSLSSRAVLKGDVKRVSSRNASEVDDGMENQKRVPLTPVERHAELLHIIAQKESICLELRSQLEAHEAELLQLKRKWEIVVSRGLDIPTPLSLDRLPPTSHAVDKGSAVVLEGIKEGVQGVGRLILGQPATTSGKSRARGDRHRTMNTLHLSQSSDISVSSNASSRSSVMTASTKRTSVSSSGSAGADKEAPLVRKDTGAAPTMSPSSTFSPLLQQIEVPAGTTDTRREESPLASSSPRISNKTLRRRSAGTGLSPSLSSRLDDDHSALSTTNQHDEPTKSSKNPSLPPPVSIPGLGAFSAGVGADTTGLGKRWEDGLIKSQRRASTFLSDLVSAFSPPTSSSLLLHSSPSASPSSSVTPLRRSHTALSPLAKSPPASRSLLDDSDDDSTIGGLMSTDVMIPVQSRTYPAKKTPLRRTSSQKASKPSSILPDDEWNW</sequence>
<feature type="compositionally biased region" description="Polar residues" evidence="2">
    <location>
        <begin position="409"/>
        <end position="421"/>
    </location>
</feature>
<proteinExistence type="predicted"/>
<feature type="domain" description="DUF6534" evidence="4">
    <location>
        <begin position="172"/>
        <end position="270"/>
    </location>
</feature>
<feature type="region of interest" description="Disordered" evidence="2">
    <location>
        <begin position="367"/>
        <end position="421"/>
    </location>
</feature>
<evidence type="ECO:0000313" key="5">
    <source>
        <dbReference type="EMBL" id="KAF7430341.1"/>
    </source>
</evidence>
<keyword evidence="6" id="KW-1185">Reference proteome</keyword>
<feature type="compositionally biased region" description="Low complexity" evidence="2">
    <location>
        <begin position="801"/>
        <end position="822"/>
    </location>
</feature>
<feature type="coiled-coil region" evidence="1">
    <location>
        <begin position="510"/>
        <end position="537"/>
    </location>
</feature>
<comment type="caution">
    <text evidence="5">The sequence shown here is derived from an EMBL/GenBank/DDBJ whole genome shotgun (WGS) entry which is preliminary data.</text>
</comment>
<dbReference type="EMBL" id="JACETU010000004">
    <property type="protein sequence ID" value="KAF7430341.1"/>
    <property type="molecule type" value="Genomic_DNA"/>
</dbReference>
<feature type="transmembrane region" description="Helical" evidence="3">
    <location>
        <begin position="217"/>
        <end position="239"/>
    </location>
</feature>
<feature type="transmembrane region" description="Helical" evidence="3">
    <location>
        <begin position="92"/>
        <end position="112"/>
    </location>
</feature>
<feature type="compositionally biased region" description="Polar residues" evidence="2">
    <location>
        <begin position="694"/>
        <end position="704"/>
    </location>
</feature>
<keyword evidence="3" id="KW-0812">Transmembrane</keyword>
<protein>
    <recommendedName>
        <fullName evidence="4">DUF6534 domain-containing protein</fullName>
    </recommendedName>
</protein>
<feature type="compositionally biased region" description="Low complexity" evidence="2">
    <location>
        <begin position="613"/>
        <end position="647"/>
    </location>
</feature>
<keyword evidence="1" id="KW-0175">Coiled coil</keyword>
<evidence type="ECO:0000256" key="1">
    <source>
        <dbReference type="SAM" id="Coils"/>
    </source>
</evidence>
<feature type="transmembrane region" description="Helical" evidence="3">
    <location>
        <begin position="51"/>
        <end position="72"/>
    </location>
</feature>
<dbReference type="OrthoDB" id="3204900at2759"/>
<accession>A0A8H6ZT14</accession>
<dbReference type="VEuPathDB" id="FungiDB:PC9H_006046"/>
<feature type="transmembrane region" description="Helical" evidence="3">
    <location>
        <begin position="119"/>
        <end position="136"/>
    </location>
</feature>
<dbReference type="Pfam" id="PF20152">
    <property type="entry name" value="DUF6534"/>
    <property type="match status" value="1"/>
</dbReference>
<evidence type="ECO:0000259" key="4">
    <source>
        <dbReference type="Pfam" id="PF20152"/>
    </source>
</evidence>
<dbReference type="RefSeq" id="XP_036631619.1">
    <property type="nucleotide sequence ID" value="XM_036775600.1"/>
</dbReference>
<feature type="region of interest" description="Disordered" evidence="2">
    <location>
        <begin position="588"/>
        <end position="760"/>
    </location>
</feature>
<reference evidence="5" key="1">
    <citation type="submission" date="2019-07" db="EMBL/GenBank/DDBJ databases">
        <authorList>
            <person name="Palmer J.M."/>
        </authorList>
    </citation>
    <scope>NUCLEOTIDE SEQUENCE</scope>
    <source>
        <strain evidence="5">PC9</strain>
    </source>
</reference>
<feature type="transmembrane region" description="Helical" evidence="3">
    <location>
        <begin position="166"/>
        <end position="186"/>
    </location>
</feature>
<dbReference type="PANTHER" id="PTHR40465">
    <property type="entry name" value="CHROMOSOME 1, WHOLE GENOME SHOTGUN SEQUENCE"/>
    <property type="match status" value="1"/>
</dbReference>
<name>A0A8H6ZT14_PLEOS</name>
<feature type="compositionally biased region" description="Basic and acidic residues" evidence="2">
    <location>
        <begin position="648"/>
        <end position="659"/>
    </location>
</feature>
<dbReference type="GeneID" id="59375864"/>
<gene>
    <name evidence="5" type="ORF">PC9H_006046</name>
</gene>
<keyword evidence="3" id="KW-0472">Membrane</keyword>
<feature type="compositionally biased region" description="Polar residues" evidence="2">
    <location>
        <begin position="665"/>
        <end position="675"/>
    </location>
</feature>
<feature type="compositionally biased region" description="Polar residues" evidence="2">
    <location>
        <begin position="877"/>
        <end position="888"/>
    </location>
</feature>
<feature type="compositionally biased region" description="Low complexity" evidence="2">
    <location>
        <begin position="367"/>
        <end position="398"/>
    </location>
</feature>
<feature type="transmembrane region" description="Helical" evidence="3">
    <location>
        <begin position="16"/>
        <end position="39"/>
    </location>
</feature>